<name>A0ABT3XLY5_9FLAO</name>
<evidence type="ECO:0008006" key="3">
    <source>
        <dbReference type="Google" id="ProtNLM"/>
    </source>
</evidence>
<comment type="caution">
    <text evidence="1">The sequence shown here is derived from an EMBL/GenBank/DDBJ whole genome shotgun (WGS) entry which is preliminary data.</text>
</comment>
<evidence type="ECO:0000313" key="2">
    <source>
        <dbReference type="Proteomes" id="UP001073122"/>
    </source>
</evidence>
<accession>A0ABT3XLY5</accession>
<reference evidence="1" key="1">
    <citation type="submission" date="2022-10" db="EMBL/GenBank/DDBJ databases">
        <title>Chryseobacterium sp. nov., a novel bacterial species.</title>
        <authorList>
            <person name="Cao Y."/>
        </authorList>
    </citation>
    <scope>NUCLEOTIDE SEQUENCE</scope>
    <source>
        <strain evidence="1">CCTCC AB2015118</strain>
    </source>
</reference>
<protein>
    <recommendedName>
        <fullName evidence="3">DUF3108 domain-containing protein</fullName>
    </recommendedName>
</protein>
<dbReference type="Proteomes" id="UP001073122">
    <property type="component" value="Unassembled WGS sequence"/>
</dbReference>
<dbReference type="EMBL" id="JAOVZW010000003">
    <property type="protein sequence ID" value="MCX8523129.1"/>
    <property type="molecule type" value="Genomic_DNA"/>
</dbReference>
<evidence type="ECO:0000313" key="1">
    <source>
        <dbReference type="EMBL" id="MCX8523129.1"/>
    </source>
</evidence>
<dbReference type="PROSITE" id="PS51257">
    <property type="entry name" value="PROKAR_LIPOPROTEIN"/>
    <property type="match status" value="1"/>
</dbReference>
<keyword evidence="2" id="KW-1185">Reference proteome</keyword>
<gene>
    <name evidence="1" type="ORF">OF897_04230</name>
</gene>
<organism evidence="1 2">
    <name type="scientific">Chryseobacterium formosus</name>
    <dbReference type="NCBI Taxonomy" id="1537363"/>
    <lineage>
        <taxon>Bacteria</taxon>
        <taxon>Pseudomonadati</taxon>
        <taxon>Bacteroidota</taxon>
        <taxon>Flavobacteriia</taxon>
        <taxon>Flavobacteriales</taxon>
        <taxon>Weeksellaceae</taxon>
        <taxon>Chryseobacterium group</taxon>
        <taxon>Chryseobacterium</taxon>
    </lineage>
</organism>
<proteinExistence type="predicted"/>
<dbReference type="RefSeq" id="WP_267264450.1">
    <property type="nucleotide sequence ID" value="NZ_JAOVZW010000003.1"/>
</dbReference>
<sequence>MKIIYLILSFSFFLSCAQTEKEISLEYRPSGTITYQYDMNSKLMNMKGILKTDYTKNGDLVDMNVEVVSLSADSDDQGDLGYGEFAGQSYTRIYSKYGASADLDNVPTQIVNMELFVVEFPKTAIKAGSKWKSKKTAKPDMFFDYIDTEYTCTLVKDDVVIVKAVMNFVSSDKLSSGMKLTRKYDGEYLINPKNGVVTNAKLYMDMFSGFTKLDGSFEIRML</sequence>